<proteinExistence type="predicted"/>
<evidence type="ECO:0000313" key="1">
    <source>
        <dbReference type="EMBL" id="RAO65147.1"/>
    </source>
</evidence>
<evidence type="ECO:0000313" key="2">
    <source>
        <dbReference type="Proteomes" id="UP000249363"/>
    </source>
</evidence>
<dbReference type="AlphaFoldDB" id="A0A364KNL5"/>
<organism evidence="1 2">
    <name type="scientific">Talaromyces amestolkiae</name>
    <dbReference type="NCBI Taxonomy" id="1196081"/>
    <lineage>
        <taxon>Eukaryota</taxon>
        <taxon>Fungi</taxon>
        <taxon>Dikarya</taxon>
        <taxon>Ascomycota</taxon>
        <taxon>Pezizomycotina</taxon>
        <taxon>Eurotiomycetes</taxon>
        <taxon>Eurotiomycetidae</taxon>
        <taxon>Eurotiales</taxon>
        <taxon>Trichocomaceae</taxon>
        <taxon>Talaromyces</taxon>
        <taxon>Talaromyces sect. Talaromyces</taxon>
    </lineage>
</organism>
<gene>
    <name evidence="1" type="ORF">BHQ10_001159</name>
</gene>
<dbReference type="STRING" id="1196081.A0A364KNL5"/>
<dbReference type="Proteomes" id="UP000249363">
    <property type="component" value="Unassembled WGS sequence"/>
</dbReference>
<dbReference type="RefSeq" id="XP_040729664.1">
    <property type="nucleotide sequence ID" value="XM_040873164.1"/>
</dbReference>
<accession>A0A364KNL5</accession>
<reference evidence="1 2" key="1">
    <citation type="journal article" date="2017" name="Biotechnol. Biofuels">
        <title>Differential beta-glucosidase expression as a function of carbon source availability in Talaromyces amestolkiae: a genomic and proteomic approach.</title>
        <authorList>
            <person name="de Eugenio L.I."/>
            <person name="Mendez-Liter J.A."/>
            <person name="Nieto-Dominguez M."/>
            <person name="Alonso L."/>
            <person name="Gil-Munoz J."/>
            <person name="Barriuso J."/>
            <person name="Prieto A."/>
            <person name="Martinez M.J."/>
        </authorList>
    </citation>
    <scope>NUCLEOTIDE SEQUENCE [LARGE SCALE GENOMIC DNA]</scope>
    <source>
        <strain evidence="1 2">CIB</strain>
    </source>
</reference>
<protein>
    <submittedName>
        <fullName evidence="1">Uncharacterized protein</fullName>
    </submittedName>
</protein>
<sequence>MLQGFSRKDHATELDMTLPCRDVDQGTQDMWAMSENDSNTAGTINAPMELHPLVEKYLSEIGEVRMYQERLGELLLEHAEVTGREASLALVNMSLDEGSRYFLDNFESQRLELEEIISRGMSTAASIREQCEKEGLSLPTNLQWGVETELDIDIKEGLPQDRDLLWRSELDEPFNFFEQAQARDFNIYKFIDGWILHHLRHSTSQIYRYKSNPRLQELNMDGDELSDWVMKLWFRDDVSKSLPFGDISREQ</sequence>
<comment type="caution">
    <text evidence="1">The sequence shown here is derived from an EMBL/GenBank/DDBJ whole genome shotgun (WGS) entry which is preliminary data.</text>
</comment>
<keyword evidence="2" id="KW-1185">Reference proteome</keyword>
<dbReference type="OrthoDB" id="3553547at2759"/>
<name>A0A364KNL5_TALAM</name>
<dbReference type="GeneID" id="63790376"/>
<dbReference type="EMBL" id="MIKG01000001">
    <property type="protein sequence ID" value="RAO65147.1"/>
    <property type="molecule type" value="Genomic_DNA"/>
</dbReference>